<dbReference type="GO" id="GO:0042781">
    <property type="term" value="F:3'-tRNA processing endoribonuclease activity"/>
    <property type="evidence" value="ECO:0007669"/>
    <property type="project" value="UniProtKB-EC"/>
</dbReference>
<reference evidence="3" key="1">
    <citation type="submission" date="2022-03" db="EMBL/GenBank/DDBJ databases">
        <title>Draft Genome Sequence of Firmicute Strain S0AB, a Heterotrophic Iron/Sulfur-Oxidizing Extreme Acidophile.</title>
        <authorList>
            <person name="Vergara E."/>
            <person name="Pakostova E."/>
            <person name="Johnson D.B."/>
            <person name="Holmes D.S."/>
        </authorList>
    </citation>
    <scope>NUCLEOTIDE SEQUENCE</scope>
    <source>
        <strain evidence="3">S0AB</strain>
    </source>
</reference>
<keyword evidence="1" id="KW-0255">Endonuclease</keyword>
<dbReference type="SUPFAM" id="SSF56281">
    <property type="entry name" value="Metallo-hydrolase/oxidoreductase"/>
    <property type="match status" value="1"/>
</dbReference>
<evidence type="ECO:0000313" key="3">
    <source>
        <dbReference type="EMBL" id="MCI0182108.1"/>
    </source>
</evidence>
<evidence type="ECO:0000313" key="4">
    <source>
        <dbReference type="Proteomes" id="UP001139263"/>
    </source>
</evidence>
<dbReference type="AlphaFoldDB" id="A0A9X2AAQ5"/>
<keyword evidence="1" id="KW-0540">Nuclease</keyword>
<keyword evidence="4" id="KW-1185">Reference proteome</keyword>
<keyword evidence="3" id="KW-0378">Hydrolase</keyword>
<proteinExistence type="predicted"/>
<dbReference type="EC" id="3.1.26.11" evidence="3"/>
<dbReference type="Gene3D" id="3.60.15.10">
    <property type="entry name" value="Ribonuclease Z/Hydroxyacylglutathione hydrolase-like"/>
    <property type="match status" value="1"/>
</dbReference>
<dbReference type="InterPro" id="IPR036866">
    <property type="entry name" value="RibonucZ/Hydroxyglut_hydro"/>
</dbReference>
<organism evidence="3 4">
    <name type="scientific">Sulfoacidibacillus ferrooxidans</name>
    <dbReference type="NCBI Taxonomy" id="2005001"/>
    <lineage>
        <taxon>Bacteria</taxon>
        <taxon>Bacillati</taxon>
        <taxon>Bacillota</taxon>
        <taxon>Bacilli</taxon>
        <taxon>Bacillales</taxon>
        <taxon>Alicyclobacillaceae</taxon>
        <taxon>Sulfoacidibacillus</taxon>
    </lineage>
</organism>
<evidence type="ECO:0000256" key="1">
    <source>
        <dbReference type="ARBA" id="ARBA00022759"/>
    </source>
</evidence>
<dbReference type="PANTHER" id="PTHR46018">
    <property type="entry name" value="ZINC PHOSPHODIESTERASE ELAC PROTEIN 1"/>
    <property type="match status" value="1"/>
</dbReference>
<name>A0A9X2AAQ5_9BACL</name>
<gene>
    <name evidence="3" type="primary">rnz_1</name>
    <name evidence="3" type="ORF">MM817_00364</name>
</gene>
<comment type="caution">
    <text evidence="3">The sequence shown here is derived from an EMBL/GenBank/DDBJ whole genome shotgun (WGS) entry which is preliminary data.</text>
</comment>
<protein>
    <submittedName>
        <fullName evidence="3">Ribonuclease Z</fullName>
        <ecNumber evidence="3">3.1.26.11</ecNumber>
    </submittedName>
</protein>
<dbReference type="EMBL" id="JALBUF010000001">
    <property type="protein sequence ID" value="MCI0182108.1"/>
    <property type="molecule type" value="Genomic_DNA"/>
</dbReference>
<accession>A0A9X2AAQ5</accession>
<keyword evidence="2" id="KW-0862">Zinc</keyword>
<dbReference type="PANTHER" id="PTHR46018:SF2">
    <property type="entry name" value="ZINC PHOSPHODIESTERASE ELAC PROTEIN 1"/>
    <property type="match status" value="1"/>
</dbReference>
<dbReference type="Proteomes" id="UP001139263">
    <property type="component" value="Unassembled WGS sequence"/>
</dbReference>
<sequence>MQARVTEPLMIFGPPGLRSFLTCVLDATQTTLGFPLTIHEIEQDGVILENAHMTVEARQLVHGVKSFGYALLEHERPGRFHRDLAQSAGIPEGPLYGQLKRGYDIRLPDGQIMLSKEFVDPPIRGRKIVILGDTISCAASLQLAQCADVLVHEATFSDEQRQLAQISMHSTAAQAAELAVHAHVSTLIMTHISARYEAQSTDHPLLQEARAIFEHTYLAEDFSVFSIPRTGLVAEDAR</sequence>
<evidence type="ECO:0000256" key="2">
    <source>
        <dbReference type="ARBA" id="ARBA00022833"/>
    </source>
</evidence>